<dbReference type="Gene3D" id="3.40.350.10">
    <property type="entry name" value="Creatinase/prolidase N-terminal domain"/>
    <property type="match status" value="1"/>
</dbReference>
<sequence>MFDKSVYTGRRDRLKKELKSGIVLFLGNVDAAFNYPANQYHFRQDSNFSYFFGLDNPGFAGVIDVDNNKDYIFGNDVDIDDIIWMGVQPFVKDIAAQVGIENSFPYNDLAGFINKTISEGRKVHFLPPYRGETVIELSALLNIPNAEVKPAASVDLIKAVVKLREVKDDNEIAEIEKALLTAYYMHTTSMKMAMPGVVEQDIAGTIEGISLALTGPISFPVILSVDGQTLHNHSHHNVLKEGRMMVTDAGSETALHYASDITRTVPVGGKFNVRQAEIYQI</sequence>
<evidence type="ECO:0000256" key="1">
    <source>
        <dbReference type="ARBA" id="ARBA00001936"/>
    </source>
</evidence>
<keyword evidence="4 7" id="KW-0378">Hydrolase</keyword>
<accession>A0A3B0V6L4</accession>
<keyword evidence="5" id="KW-0464">Manganese</keyword>
<name>A0A3B0V6L4_9ZZZZ</name>
<comment type="cofactor">
    <cofactor evidence="1">
        <name>Mn(2+)</name>
        <dbReference type="ChEBI" id="CHEBI:29035"/>
    </cofactor>
</comment>
<dbReference type="InterPro" id="IPR036005">
    <property type="entry name" value="Creatinase/aminopeptidase-like"/>
</dbReference>
<dbReference type="Pfam" id="PF00557">
    <property type="entry name" value="Peptidase_M24"/>
    <property type="match status" value="1"/>
</dbReference>
<dbReference type="SMART" id="SM01011">
    <property type="entry name" value="AMP_N"/>
    <property type="match status" value="1"/>
</dbReference>
<feature type="non-terminal residue" evidence="7">
    <location>
        <position position="281"/>
    </location>
</feature>
<dbReference type="Gene3D" id="3.90.230.10">
    <property type="entry name" value="Creatinase/methionine aminopeptidase superfamily"/>
    <property type="match status" value="1"/>
</dbReference>
<evidence type="ECO:0000259" key="6">
    <source>
        <dbReference type="SMART" id="SM01011"/>
    </source>
</evidence>
<dbReference type="PANTHER" id="PTHR43226">
    <property type="entry name" value="XAA-PRO AMINOPEPTIDASE 3"/>
    <property type="match status" value="1"/>
</dbReference>
<dbReference type="EC" id="3.4.11.9" evidence="7"/>
<keyword evidence="7" id="KW-0031">Aminopeptidase</keyword>
<dbReference type="InterPro" id="IPR000994">
    <property type="entry name" value="Pept_M24"/>
</dbReference>
<dbReference type="GO" id="GO:0006508">
    <property type="term" value="P:proteolysis"/>
    <property type="evidence" value="ECO:0007669"/>
    <property type="project" value="TreeGrafter"/>
</dbReference>
<gene>
    <name evidence="7" type="ORF">MNBD_BACTEROID07-1116</name>
</gene>
<dbReference type="GO" id="GO:0030145">
    <property type="term" value="F:manganese ion binding"/>
    <property type="evidence" value="ECO:0007669"/>
    <property type="project" value="InterPro"/>
</dbReference>
<evidence type="ECO:0000256" key="3">
    <source>
        <dbReference type="ARBA" id="ARBA00022723"/>
    </source>
</evidence>
<dbReference type="EMBL" id="UOET01000138">
    <property type="protein sequence ID" value="VAW27624.1"/>
    <property type="molecule type" value="Genomic_DNA"/>
</dbReference>
<reference evidence="7" key="1">
    <citation type="submission" date="2018-06" db="EMBL/GenBank/DDBJ databases">
        <authorList>
            <person name="Zhirakovskaya E."/>
        </authorList>
    </citation>
    <scope>NUCLEOTIDE SEQUENCE</scope>
</reference>
<dbReference type="Pfam" id="PF05195">
    <property type="entry name" value="AMP_N"/>
    <property type="match status" value="1"/>
</dbReference>
<evidence type="ECO:0000256" key="5">
    <source>
        <dbReference type="ARBA" id="ARBA00023211"/>
    </source>
</evidence>
<dbReference type="GO" id="GO:0070006">
    <property type="term" value="F:metalloaminopeptidase activity"/>
    <property type="evidence" value="ECO:0007669"/>
    <property type="project" value="InterPro"/>
</dbReference>
<protein>
    <submittedName>
        <fullName evidence="7">Xaa-Pro aminopeptidase</fullName>
        <ecNumber evidence="7">3.4.11.9</ecNumber>
    </submittedName>
</protein>
<evidence type="ECO:0000256" key="2">
    <source>
        <dbReference type="ARBA" id="ARBA00008766"/>
    </source>
</evidence>
<dbReference type="InterPro" id="IPR007865">
    <property type="entry name" value="Aminopep_P_N"/>
</dbReference>
<dbReference type="AlphaFoldDB" id="A0A3B0V6L4"/>
<proteinExistence type="inferred from homology"/>
<dbReference type="SUPFAM" id="SSF53092">
    <property type="entry name" value="Creatinase/prolidase N-terminal domain"/>
    <property type="match status" value="1"/>
</dbReference>
<evidence type="ECO:0000313" key="7">
    <source>
        <dbReference type="EMBL" id="VAW27624.1"/>
    </source>
</evidence>
<organism evidence="7">
    <name type="scientific">hydrothermal vent metagenome</name>
    <dbReference type="NCBI Taxonomy" id="652676"/>
    <lineage>
        <taxon>unclassified sequences</taxon>
        <taxon>metagenomes</taxon>
        <taxon>ecological metagenomes</taxon>
    </lineage>
</organism>
<dbReference type="SUPFAM" id="SSF55920">
    <property type="entry name" value="Creatinase/aminopeptidase"/>
    <property type="match status" value="1"/>
</dbReference>
<feature type="domain" description="Aminopeptidase P N-terminal" evidence="6">
    <location>
        <begin position="2"/>
        <end position="134"/>
    </location>
</feature>
<dbReference type="PANTHER" id="PTHR43226:SF4">
    <property type="entry name" value="XAA-PRO AMINOPEPTIDASE 3"/>
    <property type="match status" value="1"/>
</dbReference>
<dbReference type="GO" id="GO:0005829">
    <property type="term" value="C:cytosol"/>
    <property type="evidence" value="ECO:0007669"/>
    <property type="project" value="TreeGrafter"/>
</dbReference>
<keyword evidence="3" id="KW-0479">Metal-binding</keyword>
<comment type="similarity">
    <text evidence="2">Belongs to the peptidase M24B family.</text>
</comment>
<evidence type="ECO:0000256" key="4">
    <source>
        <dbReference type="ARBA" id="ARBA00022801"/>
    </source>
</evidence>
<dbReference type="InterPro" id="IPR052433">
    <property type="entry name" value="X-Pro_dipept-like"/>
</dbReference>
<keyword evidence="7" id="KW-0645">Protease</keyword>
<dbReference type="InterPro" id="IPR029149">
    <property type="entry name" value="Creatin/AminoP/Spt16_N"/>
</dbReference>